<dbReference type="Proteomes" id="UP000250744">
    <property type="component" value="Unassembled WGS sequence"/>
</dbReference>
<dbReference type="RefSeq" id="WP_112160498.1">
    <property type="nucleotide sequence ID" value="NZ_QKRX01000019.1"/>
</dbReference>
<accession>A0A364NHW4</accession>
<dbReference type="Pfam" id="PF09084">
    <property type="entry name" value="NMT1"/>
    <property type="match status" value="1"/>
</dbReference>
<dbReference type="PANTHER" id="PTHR45138">
    <property type="entry name" value="REGULATORY COMPONENTS OF SENSORY TRANSDUCTION SYSTEM"/>
    <property type="match status" value="1"/>
</dbReference>
<dbReference type="SMART" id="SM00062">
    <property type="entry name" value="PBPb"/>
    <property type="match status" value="1"/>
</dbReference>
<dbReference type="FunFam" id="3.30.70.270:FF:000001">
    <property type="entry name" value="Diguanylate cyclase domain protein"/>
    <property type="match status" value="1"/>
</dbReference>
<reference evidence="6 7" key="1">
    <citation type="submission" date="2018-06" db="EMBL/GenBank/DDBJ databases">
        <title>Nitrincola tibetense sp. nov., isolated from Lake XuguoCo on Tibetan Plateau.</title>
        <authorList>
            <person name="Xing P."/>
        </authorList>
    </citation>
    <scope>NUCLEOTIDE SEQUENCE [LARGE SCALE GENOMIC DNA]</scope>
    <source>
        <strain evidence="7">xg18</strain>
    </source>
</reference>
<dbReference type="EC" id="2.7.7.65" evidence="2"/>
<protein>
    <recommendedName>
        <fullName evidence="2">diguanylate cyclase</fullName>
        <ecNumber evidence="2">2.7.7.65</ecNumber>
    </recommendedName>
</protein>
<evidence type="ECO:0000256" key="3">
    <source>
        <dbReference type="ARBA" id="ARBA00034247"/>
    </source>
</evidence>
<dbReference type="InterPro" id="IPR029787">
    <property type="entry name" value="Nucleotide_cyclase"/>
</dbReference>
<dbReference type="OrthoDB" id="9180959at2"/>
<feature type="domain" description="GGDEF" evidence="5">
    <location>
        <begin position="650"/>
        <end position="775"/>
    </location>
</feature>
<evidence type="ECO:0000256" key="4">
    <source>
        <dbReference type="SAM" id="Phobius"/>
    </source>
</evidence>
<dbReference type="Pfam" id="PF00497">
    <property type="entry name" value="SBP_bac_3"/>
    <property type="match status" value="1"/>
</dbReference>
<organism evidence="6 7">
    <name type="scientific">Nitrincola tibetensis</name>
    <dbReference type="NCBI Taxonomy" id="2219697"/>
    <lineage>
        <taxon>Bacteria</taxon>
        <taxon>Pseudomonadati</taxon>
        <taxon>Pseudomonadota</taxon>
        <taxon>Gammaproteobacteria</taxon>
        <taxon>Oceanospirillales</taxon>
        <taxon>Oceanospirillaceae</taxon>
        <taxon>Nitrincola</taxon>
    </lineage>
</organism>
<name>A0A364NHW4_9GAMM</name>
<dbReference type="Gene3D" id="3.30.70.270">
    <property type="match status" value="1"/>
</dbReference>
<comment type="catalytic activity">
    <reaction evidence="3">
        <text>2 GTP = 3',3'-c-di-GMP + 2 diphosphate</text>
        <dbReference type="Rhea" id="RHEA:24898"/>
        <dbReference type="ChEBI" id="CHEBI:33019"/>
        <dbReference type="ChEBI" id="CHEBI:37565"/>
        <dbReference type="ChEBI" id="CHEBI:58805"/>
        <dbReference type="EC" id="2.7.7.65"/>
    </reaction>
</comment>
<gene>
    <name evidence="6" type="ORF">DN062_17020</name>
</gene>
<dbReference type="SUPFAM" id="SSF53850">
    <property type="entry name" value="Periplasmic binding protein-like II"/>
    <property type="match status" value="2"/>
</dbReference>
<evidence type="ECO:0000313" key="6">
    <source>
        <dbReference type="EMBL" id="RAU16634.1"/>
    </source>
</evidence>
<evidence type="ECO:0000313" key="7">
    <source>
        <dbReference type="Proteomes" id="UP000250744"/>
    </source>
</evidence>
<dbReference type="Gene3D" id="3.40.190.10">
    <property type="entry name" value="Periplasmic binding protein-like II"/>
    <property type="match status" value="4"/>
</dbReference>
<dbReference type="PANTHER" id="PTHR45138:SF9">
    <property type="entry name" value="DIGUANYLATE CYCLASE DGCM-RELATED"/>
    <property type="match status" value="1"/>
</dbReference>
<dbReference type="InterPro" id="IPR000160">
    <property type="entry name" value="GGDEF_dom"/>
</dbReference>
<dbReference type="InterPro" id="IPR001638">
    <property type="entry name" value="Solute-binding_3/MltF_N"/>
</dbReference>
<proteinExistence type="predicted"/>
<keyword evidence="4" id="KW-0812">Transmembrane</keyword>
<dbReference type="Pfam" id="PF00990">
    <property type="entry name" value="GGDEF"/>
    <property type="match status" value="1"/>
</dbReference>
<dbReference type="GO" id="GO:0052621">
    <property type="term" value="F:diguanylate cyclase activity"/>
    <property type="evidence" value="ECO:0007669"/>
    <property type="project" value="UniProtKB-EC"/>
</dbReference>
<dbReference type="InterPro" id="IPR043128">
    <property type="entry name" value="Rev_trsase/Diguanyl_cyclase"/>
</dbReference>
<dbReference type="CDD" id="cd01949">
    <property type="entry name" value="GGDEF"/>
    <property type="match status" value="1"/>
</dbReference>
<dbReference type="SUPFAM" id="SSF55073">
    <property type="entry name" value="Nucleotide cyclase"/>
    <property type="match status" value="1"/>
</dbReference>
<comment type="cofactor">
    <cofactor evidence="1">
        <name>Mg(2+)</name>
        <dbReference type="ChEBI" id="CHEBI:18420"/>
    </cofactor>
</comment>
<dbReference type="AlphaFoldDB" id="A0A364NHW4"/>
<dbReference type="PROSITE" id="PS50887">
    <property type="entry name" value="GGDEF"/>
    <property type="match status" value="1"/>
</dbReference>
<dbReference type="SMART" id="SM00267">
    <property type="entry name" value="GGDEF"/>
    <property type="match status" value="1"/>
</dbReference>
<dbReference type="NCBIfam" id="TIGR00254">
    <property type="entry name" value="GGDEF"/>
    <property type="match status" value="1"/>
</dbReference>
<evidence type="ECO:0000259" key="5">
    <source>
        <dbReference type="PROSITE" id="PS50887"/>
    </source>
</evidence>
<evidence type="ECO:0000256" key="2">
    <source>
        <dbReference type="ARBA" id="ARBA00012528"/>
    </source>
</evidence>
<dbReference type="CDD" id="cd01007">
    <property type="entry name" value="PBP2_BvgS_HisK_like"/>
    <property type="match status" value="1"/>
</dbReference>
<keyword evidence="7" id="KW-1185">Reference proteome</keyword>
<keyword evidence="4" id="KW-1133">Transmembrane helix</keyword>
<dbReference type="InterPro" id="IPR050469">
    <property type="entry name" value="Diguanylate_Cyclase"/>
</dbReference>
<comment type="caution">
    <text evidence="6">The sequence shown here is derived from an EMBL/GenBank/DDBJ whole genome shotgun (WGS) entry which is preliminary data.</text>
</comment>
<evidence type="ECO:0000256" key="1">
    <source>
        <dbReference type="ARBA" id="ARBA00001946"/>
    </source>
</evidence>
<feature type="transmembrane region" description="Helical" evidence="4">
    <location>
        <begin position="588"/>
        <end position="607"/>
    </location>
</feature>
<dbReference type="InterPro" id="IPR015168">
    <property type="entry name" value="SsuA/THI5"/>
</dbReference>
<sequence>MTCSLKSSAKRSAQQIGVGLLVLIFALLTVNSVLAHEQSSIDVEEEIIIQLKWKHQFQFAGYYAALNQGYFAEEGLNVRLNERDPSINIIDQVIKQEAHYGVADSVVILQAANKQPVVLVAAIMQYSANAIMTMAHSEIRSPQDLISRRISFYDNDSDGIDILALLAKQGIRGANLIRKSWDERVDALINNDVDAIVVYVTNDPHVFKERGYDVNLIYPRDYGVSLYGDILFTHQQEAEQHPERVAAIRRAVIRGWHYALDHKEEMVDFIFEHYNTLGKSKETLMIEALGMEALISRYTTELGEFDQGRIDYIVDLLDTLNLLETNDIGGKHLVFSSNTNGVLLTESEKAFLASLNTIRVGVEAVGYPPFEMLNENGQYQGIAADYLARLEELLGIRFEFVREDTWLNVLEHLSTKEIDLIAAAAQTPDRLQYASFSSPYVRSQMVIVTRNDVQYVANIRQLQGQSIGVVADYAPDELLSRYFPELSLKRYPSTVDGLRALSVGEVDAFVDNLSVVSYLIHREGLANLKVSGQTPYVFDLSIGVRNDWPLLQTAIDKALASMSSEEQSDIYHRWIKFEVVEHVPWKNILPFMIAAVFVAMVLVYFLLQLRSKNQLLAQVSVTDKLTGTYNRHHLDHILMELFKEAKQKRQSLAIVLFDLDRFKYINDEYGHQKGDEILQRFSKIVKDNVRSTDVFGRWGGEEFLLVCPLTNTEQAIQVAEKIRHLLSEQVLIENERVTVSAGVASANLVLNVDALITSADKKLYLAKEKGRNRVE</sequence>
<dbReference type="EMBL" id="QKRX01000019">
    <property type="protein sequence ID" value="RAU16634.1"/>
    <property type="molecule type" value="Genomic_DNA"/>
</dbReference>
<keyword evidence="4" id="KW-0472">Membrane</keyword>